<feature type="binding site" evidence="7">
    <location>
        <position position="198"/>
    </location>
    <ligand>
        <name>Zn(2+)</name>
        <dbReference type="ChEBI" id="CHEBI:29105"/>
    </ligand>
</feature>
<comment type="pathway">
    <text evidence="2 7">Glycan metabolism; pectin degradation; 2-dehydro-3-deoxy-D-gluconate from pectin: step 4/5.</text>
</comment>
<dbReference type="SUPFAM" id="SSF51182">
    <property type="entry name" value="RmlC-like cupins"/>
    <property type="match status" value="1"/>
</dbReference>
<dbReference type="Gene3D" id="2.60.120.520">
    <property type="entry name" value="pectin degrading enzyme 5-keto 4- deoxyuronate isomerase, domain 1"/>
    <property type="match status" value="1"/>
</dbReference>
<comment type="function">
    <text evidence="7">Catalyzes the isomerization of 5-dehydro-4-deoxy-D-glucuronate to 3-deoxy-D-glycero-2,5-hexodiulosonate.</text>
</comment>
<dbReference type="InterPro" id="IPR014710">
    <property type="entry name" value="RmlC-like_jellyroll"/>
</dbReference>
<evidence type="ECO:0000313" key="8">
    <source>
        <dbReference type="EMBL" id="SDI78959.1"/>
    </source>
</evidence>
<dbReference type="STRING" id="83767.SAMN05660652_04039"/>
<evidence type="ECO:0000256" key="3">
    <source>
        <dbReference type="ARBA" id="ARBA00008086"/>
    </source>
</evidence>
<dbReference type="Proteomes" id="UP000198607">
    <property type="component" value="Unassembled WGS sequence"/>
</dbReference>
<dbReference type="GO" id="GO:0008697">
    <property type="term" value="F:4-deoxy-L-threo-5-hexosulose-uronate ketol-isomerase activity"/>
    <property type="evidence" value="ECO:0007669"/>
    <property type="project" value="UniProtKB-UniRule"/>
</dbReference>
<dbReference type="AlphaFoldDB" id="A0A1G8NFC5"/>
<evidence type="ECO:0000313" key="9">
    <source>
        <dbReference type="Proteomes" id="UP000198607"/>
    </source>
</evidence>
<dbReference type="PIRSF" id="PIRSF006625">
    <property type="entry name" value="KduI"/>
    <property type="match status" value="1"/>
</dbReference>
<gene>
    <name evidence="7" type="primary">kduI</name>
    <name evidence="8" type="ORF">SAMN05660652_04039</name>
</gene>
<dbReference type="EMBL" id="FNCY01000030">
    <property type="protein sequence ID" value="SDI78959.1"/>
    <property type="molecule type" value="Genomic_DNA"/>
</dbReference>
<dbReference type="EC" id="5.3.1.17" evidence="7"/>
<dbReference type="InterPro" id="IPR011051">
    <property type="entry name" value="RmlC_Cupin_sf"/>
</dbReference>
<dbReference type="NCBIfam" id="NF002091">
    <property type="entry name" value="PRK00924.1"/>
    <property type="match status" value="1"/>
</dbReference>
<keyword evidence="6 7" id="KW-0413">Isomerase</keyword>
<dbReference type="GO" id="GO:0042840">
    <property type="term" value="P:D-glucuronate catabolic process"/>
    <property type="evidence" value="ECO:0007669"/>
    <property type="project" value="TreeGrafter"/>
</dbReference>
<evidence type="ECO:0000256" key="2">
    <source>
        <dbReference type="ARBA" id="ARBA00005148"/>
    </source>
</evidence>
<evidence type="ECO:0000256" key="4">
    <source>
        <dbReference type="ARBA" id="ARBA00022723"/>
    </source>
</evidence>
<sequence length="278" mass="30840">MKLDIRYSHHPEDMKKYDTETLRRHFLVEQVFVTGELRLTYTHVDRVVFGGAVPTSQTLSLEGGKEFGTPNFLDRRELGVVNLGGSGRVIVDGETLALANGEGLYVGMGKTTVAFESDDAAAPAKFYLVSSPAHATYPTVHISREKANPRKLGSPETCNVRTIYQYVHPAVCKSCQLVMGVTVLEPGSVWNTFPPHTHERRMEVYLYFGMAPETRVFHLHGQPQETRHIVMANEQAVISPSWSIHSGVASGPYSFIWAMAGENQTFDDMDGLGPNDLK</sequence>
<evidence type="ECO:0000256" key="7">
    <source>
        <dbReference type="HAMAP-Rule" id="MF_00687"/>
    </source>
</evidence>
<feature type="binding site" evidence="7">
    <location>
        <position position="203"/>
    </location>
    <ligand>
        <name>Zn(2+)</name>
        <dbReference type="ChEBI" id="CHEBI:29105"/>
    </ligand>
</feature>
<dbReference type="GO" id="GO:0008270">
    <property type="term" value="F:zinc ion binding"/>
    <property type="evidence" value="ECO:0007669"/>
    <property type="project" value="UniProtKB-UniRule"/>
</dbReference>
<name>A0A1G8NFC5_9RHOO</name>
<reference evidence="8 9" key="1">
    <citation type="submission" date="2016-10" db="EMBL/GenBank/DDBJ databases">
        <authorList>
            <person name="de Groot N.N."/>
        </authorList>
    </citation>
    <scope>NUCLEOTIDE SEQUENCE [LARGE SCALE GENOMIC DNA]</scope>
    <source>
        <strain evidence="8 9">DSM 5885</strain>
    </source>
</reference>
<dbReference type="CDD" id="cd20294">
    <property type="entry name" value="cupin_KduI_N"/>
    <property type="match status" value="1"/>
</dbReference>
<dbReference type="InterPro" id="IPR007045">
    <property type="entry name" value="KduI"/>
</dbReference>
<dbReference type="HAMAP" id="MF_00687">
    <property type="entry name" value="KduI"/>
    <property type="match status" value="1"/>
</dbReference>
<dbReference type="Pfam" id="PF04962">
    <property type="entry name" value="KduI"/>
    <property type="match status" value="1"/>
</dbReference>
<evidence type="ECO:0000256" key="1">
    <source>
        <dbReference type="ARBA" id="ARBA00000552"/>
    </source>
</evidence>
<feature type="binding site" evidence="7">
    <location>
        <position position="245"/>
    </location>
    <ligand>
        <name>Zn(2+)</name>
        <dbReference type="ChEBI" id="CHEBI:29105"/>
    </ligand>
</feature>
<dbReference type="OrthoDB" id="9770644at2"/>
<evidence type="ECO:0000256" key="6">
    <source>
        <dbReference type="ARBA" id="ARBA00023235"/>
    </source>
</evidence>
<dbReference type="GO" id="GO:0045490">
    <property type="term" value="P:pectin catabolic process"/>
    <property type="evidence" value="ECO:0007669"/>
    <property type="project" value="UniProtKB-UniRule"/>
</dbReference>
<dbReference type="PANTHER" id="PTHR38461:SF1">
    <property type="entry name" value="4-DEOXY-L-THREO-5-HEXOSULOSE-URONATE KETOL-ISOMERASE"/>
    <property type="match status" value="1"/>
</dbReference>
<accession>A0A1G8NFC5</accession>
<dbReference type="InterPro" id="IPR027449">
    <property type="entry name" value="KduI_N"/>
</dbReference>
<comment type="catalytic activity">
    <reaction evidence="1 7">
        <text>5-dehydro-4-deoxy-D-glucuronate = 3-deoxy-D-glycero-2,5-hexodiulosonate</text>
        <dbReference type="Rhea" id="RHEA:23896"/>
        <dbReference type="ChEBI" id="CHEBI:17117"/>
        <dbReference type="ChEBI" id="CHEBI:29071"/>
        <dbReference type="EC" id="5.3.1.17"/>
    </reaction>
</comment>
<evidence type="ECO:0000256" key="5">
    <source>
        <dbReference type="ARBA" id="ARBA00022833"/>
    </source>
</evidence>
<dbReference type="GO" id="GO:0019698">
    <property type="term" value="P:D-galacturonate catabolic process"/>
    <property type="evidence" value="ECO:0007669"/>
    <property type="project" value="TreeGrafter"/>
</dbReference>
<keyword evidence="5 7" id="KW-0862">Zinc</keyword>
<comment type="similarity">
    <text evidence="3 7">Belongs to the KduI family.</text>
</comment>
<organism evidence="8 9">
    <name type="scientific">Propionivibrio dicarboxylicus</name>
    <dbReference type="NCBI Taxonomy" id="83767"/>
    <lineage>
        <taxon>Bacteria</taxon>
        <taxon>Pseudomonadati</taxon>
        <taxon>Pseudomonadota</taxon>
        <taxon>Betaproteobacteria</taxon>
        <taxon>Rhodocyclales</taxon>
        <taxon>Rhodocyclaceae</taxon>
        <taxon>Propionivibrio</taxon>
    </lineage>
</organism>
<keyword evidence="9" id="KW-1185">Reference proteome</keyword>
<comment type="cofactor">
    <cofactor evidence="7">
        <name>Zn(2+)</name>
        <dbReference type="ChEBI" id="CHEBI:29105"/>
    </cofactor>
    <text evidence="7">Binds 1 zinc ion per subunit.</text>
</comment>
<dbReference type="RefSeq" id="WP_091940574.1">
    <property type="nucleotide sequence ID" value="NZ_FNCY01000030.1"/>
</dbReference>
<feature type="binding site" evidence="7">
    <location>
        <position position="196"/>
    </location>
    <ligand>
        <name>Zn(2+)</name>
        <dbReference type="ChEBI" id="CHEBI:29105"/>
    </ligand>
</feature>
<protein>
    <recommendedName>
        <fullName evidence="7">4-deoxy-L-threo-5-hexosulose-uronate ketol-isomerase</fullName>
        <ecNumber evidence="7">5.3.1.17</ecNumber>
    </recommendedName>
    <alternativeName>
        <fullName evidence="7">5-keto-4-deoxyuronate isomerase</fullName>
    </alternativeName>
    <alternativeName>
        <fullName evidence="7">DKI isomerase</fullName>
    </alternativeName>
</protein>
<dbReference type="CDD" id="cd20491">
    <property type="entry name" value="cupin_KduI_C"/>
    <property type="match status" value="1"/>
</dbReference>
<dbReference type="Gene3D" id="2.60.120.10">
    <property type="entry name" value="Jelly Rolls"/>
    <property type="match status" value="1"/>
</dbReference>
<keyword evidence="4 7" id="KW-0479">Metal-binding</keyword>
<dbReference type="InterPro" id="IPR021120">
    <property type="entry name" value="KduI/IolB_isomerase"/>
</dbReference>
<proteinExistence type="inferred from homology"/>
<dbReference type="UniPathway" id="UPA00545">
    <property type="reaction ID" value="UER00826"/>
</dbReference>
<dbReference type="PANTHER" id="PTHR38461">
    <property type="entry name" value="4-DEOXY-L-THREO-5-HEXOSULOSE-URONATE KETOL-ISOMERASE"/>
    <property type="match status" value="1"/>
</dbReference>